<evidence type="ECO:0000313" key="3">
    <source>
        <dbReference type="EMBL" id="GJD93236.1"/>
    </source>
</evidence>
<evidence type="ECO:0000259" key="2">
    <source>
        <dbReference type="Pfam" id="PF01272"/>
    </source>
</evidence>
<keyword evidence="3" id="KW-0648">Protein biosynthesis</keyword>
<dbReference type="PIRSF" id="PIRSF006092">
    <property type="entry name" value="GreA_GreB"/>
    <property type="match status" value="1"/>
</dbReference>
<proteinExistence type="predicted"/>
<dbReference type="GO" id="GO:0003746">
    <property type="term" value="F:translation elongation factor activity"/>
    <property type="evidence" value="ECO:0007669"/>
    <property type="project" value="UniProtKB-KW"/>
</dbReference>
<keyword evidence="4" id="KW-1185">Reference proteome</keyword>
<gene>
    <name evidence="3" type="primary">greB</name>
    <name evidence="3" type="ORF">OCOJLMKI_0427</name>
</gene>
<organism evidence="3 4">
    <name type="scientific">Methylobacterium iners</name>
    <dbReference type="NCBI Taxonomy" id="418707"/>
    <lineage>
        <taxon>Bacteria</taxon>
        <taxon>Pseudomonadati</taxon>
        <taxon>Pseudomonadota</taxon>
        <taxon>Alphaproteobacteria</taxon>
        <taxon>Hyphomicrobiales</taxon>
        <taxon>Methylobacteriaceae</taxon>
        <taxon>Methylobacterium</taxon>
    </lineage>
</organism>
<dbReference type="SUPFAM" id="SSF54534">
    <property type="entry name" value="FKBP-like"/>
    <property type="match status" value="1"/>
</dbReference>
<accession>A0ABQ4RR31</accession>
<feature type="compositionally biased region" description="Basic and acidic residues" evidence="1">
    <location>
        <begin position="1"/>
        <end position="12"/>
    </location>
</feature>
<comment type="caution">
    <text evidence="3">The sequence shown here is derived from an EMBL/GenBank/DDBJ whole genome shotgun (WGS) entry which is preliminary data.</text>
</comment>
<sequence length="159" mass="17300">MSQAFVREREGGEVFEDLPDRPISPHTNFVTPEGLAQIEAEVARLQAEAASLNPEAKADTARVSRDLRYWTNRLGTAQRVDPIEGEAVYFGSNVTIEREDGSRQTFRIVGEDEAEPSAGSISYVSPMAQALTGRSRGDTVEVNGHEIEIVAVEASRPAA</sequence>
<dbReference type="InterPro" id="IPR001437">
    <property type="entry name" value="Tscrpt_elong_fac_GreA/B_C"/>
</dbReference>
<evidence type="ECO:0000313" key="4">
    <source>
        <dbReference type="Proteomes" id="UP001055125"/>
    </source>
</evidence>
<dbReference type="InterPro" id="IPR023459">
    <property type="entry name" value="Tscrpt_elong_fac_GreA/B_fam"/>
</dbReference>
<dbReference type="RefSeq" id="WP_238242438.1">
    <property type="nucleotide sequence ID" value="NZ_BPQP01000006.1"/>
</dbReference>
<protein>
    <submittedName>
        <fullName evidence="3">Transcription elongation factor GreB</fullName>
    </submittedName>
</protein>
<dbReference type="Pfam" id="PF01272">
    <property type="entry name" value="GreA_GreB"/>
    <property type="match status" value="1"/>
</dbReference>
<dbReference type="PANTHER" id="PTHR30437:SF6">
    <property type="entry name" value="TRANSCRIPTION ELONGATION FACTOR GREB"/>
    <property type="match status" value="1"/>
</dbReference>
<dbReference type="Proteomes" id="UP001055125">
    <property type="component" value="Unassembled WGS sequence"/>
</dbReference>
<feature type="domain" description="Transcription elongation factor GreA/GreB C-terminal" evidence="2">
    <location>
        <begin position="86"/>
        <end position="153"/>
    </location>
</feature>
<evidence type="ECO:0000256" key="1">
    <source>
        <dbReference type="SAM" id="MobiDB-lite"/>
    </source>
</evidence>
<dbReference type="EMBL" id="BPQP01000006">
    <property type="protein sequence ID" value="GJD93236.1"/>
    <property type="molecule type" value="Genomic_DNA"/>
</dbReference>
<reference evidence="3" key="2">
    <citation type="submission" date="2021-08" db="EMBL/GenBank/DDBJ databases">
        <authorList>
            <person name="Tani A."/>
            <person name="Ola A."/>
            <person name="Ogura Y."/>
            <person name="Katsura K."/>
            <person name="Hayashi T."/>
        </authorList>
    </citation>
    <scope>NUCLEOTIDE SEQUENCE</scope>
    <source>
        <strain evidence="3">DSM 19015</strain>
    </source>
</reference>
<dbReference type="Gene3D" id="3.10.50.30">
    <property type="entry name" value="Transcription elongation factor, GreA/GreB, C-terminal domain"/>
    <property type="match status" value="1"/>
</dbReference>
<feature type="region of interest" description="Disordered" evidence="1">
    <location>
        <begin position="1"/>
        <end position="27"/>
    </location>
</feature>
<dbReference type="NCBIfam" id="NF004973">
    <property type="entry name" value="PRK06342.1"/>
    <property type="match status" value="1"/>
</dbReference>
<dbReference type="InterPro" id="IPR036953">
    <property type="entry name" value="GreA/GreB_C_sf"/>
</dbReference>
<name>A0ABQ4RR31_9HYPH</name>
<dbReference type="PANTHER" id="PTHR30437">
    <property type="entry name" value="TRANSCRIPTION ELONGATION FACTOR GREA"/>
    <property type="match status" value="1"/>
</dbReference>
<keyword evidence="3" id="KW-0251">Elongation factor</keyword>
<reference evidence="3" key="1">
    <citation type="journal article" date="2021" name="Front. Microbiol.">
        <title>Comprehensive Comparative Genomics and Phenotyping of Methylobacterium Species.</title>
        <authorList>
            <person name="Alessa O."/>
            <person name="Ogura Y."/>
            <person name="Fujitani Y."/>
            <person name="Takami H."/>
            <person name="Hayashi T."/>
            <person name="Sahin N."/>
            <person name="Tani A."/>
        </authorList>
    </citation>
    <scope>NUCLEOTIDE SEQUENCE</scope>
    <source>
        <strain evidence="3">DSM 19015</strain>
    </source>
</reference>